<keyword evidence="1" id="KW-1133">Transmembrane helix</keyword>
<feature type="transmembrane region" description="Helical" evidence="1">
    <location>
        <begin position="27"/>
        <end position="47"/>
    </location>
</feature>
<evidence type="ECO:0000313" key="2">
    <source>
        <dbReference type="EMBL" id="PIR72739.1"/>
    </source>
</evidence>
<accession>A0A2H0TKT3</accession>
<dbReference type="Proteomes" id="UP000228508">
    <property type="component" value="Unassembled WGS sequence"/>
</dbReference>
<dbReference type="Pfam" id="PF04020">
    <property type="entry name" value="Phage_holin_4_2"/>
    <property type="match status" value="1"/>
</dbReference>
<dbReference type="InterPro" id="IPR007165">
    <property type="entry name" value="Phage_holin_4_2"/>
</dbReference>
<evidence type="ECO:0000313" key="3">
    <source>
        <dbReference type="Proteomes" id="UP000228508"/>
    </source>
</evidence>
<dbReference type="PANTHER" id="PTHR37309:SF1">
    <property type="entry name" value="SLR0284 PROTEIN"/>
    <property type="match status" value="1"/>
</dbReference>
<proteinExistence type="predicted"/>
<feature type="transmembrane region" description="Helical" evidence="1">
    <location>
        <begin position="91"/>
        <end position="112"/>
    </location>
</feature>
<evidence type="ECO:0000256" key="1">
    <source>
        <dbReference type="SAM" id="Phobius"/>
    </source>
</evidence>
<dbReference type="EMBL" id="PFCH01000040">
    <property type="protein sequence ID" value="PIR72739.1"/>
    <property type="molecule type" value="Genomic_DNA"/>
</dbReference>
<dbReference type="PANTHER" id="PTHR37309">
    <property type="entry name" value="SLR0284 PROTEIN"/>
    <property type="match status" value="1"/>
</dbReference>
<organism evidence="2 3">
    <name type="scientific">Candidatus Nealsonbacteria bacterium CG10_big_fil_rev_8_21_14_0_10_36_23</name>
    <dbReference type="NCBI Taxonomy" id="1974709"/>
    <lineage>
        <taxon>Bacteria</taxon>
        <taxon>Candidatus Nealsoniibacteriota</taxon>
    </lineage>
</organism>
<keyword evidence="1" id="KW-0812">Transmembrane</keyword>
<sequence>MGLLISQILLAVLGLWLATIFVPKVEFTGSIQTFLIAGAILGALNFFLKPILKKITLPLRILTLGLFGFLINMGIIWIVDIIFPELVIPGIVPLFWTTLIIWALGYIISKLFGKEPAPIKSA</sequence>
<reference evidence="3" key="1">
    <citation type="submission" date="2017-09" db="EMBL/GenBank/DDBJ databases">
        <title>Depth-based differentiation of microbial function through sediment-hosted aquifers and enrichment of novel symbionts in the deep terrestrial subsurface.</title>
        <authorList>
            <person name="Probst A.J."/>
            <person name="Ladd B."/>
            <person name="Jarett J.K."/>
            <person name="Geller-Mcgrath D.E."/>
            <person name="Sieber C.M.K."/>
            <person name="Emerson J.B."/>
            <person name="Anantharaman K."/>
            <person name="Thomas B.C."/>
            <person name="Malmstrom R."/>
            <person name="Stieglmeier M."/>
            <person name="Klingl A."/>
            <person name="Woyke T."/>
            <person name="Ryan C.M."/>
            <person name="Banfield J.F."/>
        </authorList>
    </citation>
    <scope>NUCLEOTIDE SEQUENCE [LARGE SCALE GENOMIC DNA]</scope>
</reference>
<comment type="caution">
    <text evidence="2">The sequence shown here is derived from an EMBL/GenBank/DDBJ whole genome shotgun (WGS) entry which is preliminary data.</text>
</comment>
<name>A0A2H0TKT3_9BACT</name>
<feature type="transmembrane region" description="Helical" evidence="1">
    <location>
        <begin position="59"/>
        <end position="79"/>
    </location>
</feature>
<keyword evidence="1" id="KW-0472">Membrane</keyword>
<dbReference type="AlphaFoldDB" id="A0A2H0TKT3"/>
<protein>
    <recommendedName>
        <fullName evidence="4">Phage holin family protein</fullName>
    </recommendedName>
</protein>
<evidence type="ECO:0008006" key="4">
    <source>
        <dbReference type="Google" id="ProtNLM"/>
    </source>
</evidence>
<gene>
    <name evidence="2" type="ORF">COV26_02395</name>
</gene>